<evidence type="ECO:0000313" key="2">
    <source>
        <dbReference type="EMBL" id="MFC6838050.1"/>
    </source>
</evidence>
<feature type="transmembrane region" description="Helical" evidence="1">
    <location>
        <begin position="157"/>
        <end position="180"/>
    </location>
</feature>
<accession>A0ABD5UBW8</accession>
<evidence type="ECO:0000256" key="1">
    <source>
        <dbReference type="SAM" id="Phobius"/>
    </source>
</evidence>
<organism evidence="2 3">
    <name type="scientific">Halomarina ordinaria</name>
    <dbReference type="NCBI Taxonomy" id="3033939"/>
    <lineage>
        <taxon>Archaea</taxon>
        <taxon>Methanobacteriati</taxon>
        <taxon>Methanobacteriota</taxon>
        <taxon>Stenosarchaea group</taxon>
        <taxon>Halobacteria</taxon>
        <taxon>Halobacteriales</taxon>
        <taxon>Natronomonadaceae</taxon>
        <taxon>Halomarina</taxon>
    </lineage>
</organism>
<keyword evidence="1" id="KW-1133">Transmembrane helix</keyword>
<feature type="transmembrane region" description="Helical" evidence="1">
    <location>
        <begin position="41"/>
        <end position="59"/>
    </location>
</feature>
<evidence type="ECO:0000313" key="3">
    <source>
        <dbReference type="Proteomes" id="UP001596406"/>
    </source>
</evidence>
<sequence>MTVGDDLLGVHGLEGPVPLPQLPLQAVDLPSALATPGPTRAVAAFLSTLVFGGAVLYRYGGRLDEAVDATAANPLVSALYGLAAYGLAVFLVGYAYSQLARLGVVSPAVATLVGSVLAVLLLSLAGLGFVVAGTWLTTAVGGRDPWLGLVGVGAVGALVWLVFPFGLALVVWFGIAGVGVGGPTRRWIHRDATESGEG</sequence>
<keyword evidence="3" id="KW-1185">Reference proteome</keyword>
<feature type="transmembrane region" description="Helical" evidence="1">
    <location>
        <begin position="109"/>
        <end position="137"/>
    </location>
</feature>
<proteinExistence type="predicted"/>
<comment type="caution">
    <text evidence="2">The sequence shown here is derived from an EMBL/GenBank/DDBJ whole genome shotgun (WGS) entry which is preliminary data.</text>
</comment>
<dbReference type="Proteomes" id="UP001596406">
    <property type="component" value="Unassembled WGS sequence"/>
</dbReference>
<protein>
    <recommendedName>
        <fullName evidence="4">Yip1 domain-containing protein</fullName>
    </recommendedName>
</protein>
<dbReference type="EMBL" id="JBHSXM010000003">
    <property type="protein sequence ID" value="MFC6838050.1"/>
    <property type="molecule type" value="Genomic_DNA"/>
</dbReference>
<reference evidence="2 3" key="1">
    <citation type="journal article" date="2019" name="Int. J. Syst. Evol. Microbiol.">
        <title>The Global Catalogue of Microorganisms (GCM) 10K type strain sequencing project: providing services to taxonomists for standard genome sequencing and annotation.</title>
        <authorList>
            <consortium name="The Broad Institute Genomics Platform"/>
            <consortium name="The Broad Institute Genome Sequencing Center for Infectious Disease"/>
            <person name="Wu L."/>
            <person name="Ma J."/>
        </authorList>
    </citation>
    <scope>NUCLEOTIDE SEQUENCE [LARGE SCALE GENOMIC DNA]</scope>
    <source>
        <strain evidence="2 3">PSRA2</strain>
    </source>
</reference>
<dbReference type="AlphaFoldDB" id="A0ABD5UBW8"/>
<gene>
    <name evidence="2" type="ORF">ACFQHK_16330</name>
</gene>
<keyword evidence="1" id="KW-0472">Membrane</keyword>
<evidence type="ECO:0008006" key="4">
    <source>
        <dbReference type="Google" id="ProtNLM"/>
    </source>
</evidence>
<dbReference type="RefSeq" id="WP_304449769.1">
    <property type="nucleotide sequence ID" value="NZ_JARRAH010000003.1"/>
</dbReference>
<keyword evidence="1" id="KW-0812">Transmembrane</keyword>
<feature type="transmembrane region" description="Helical" evidence="1">
    <location>
        <begin position="79"/>
        <end position="97"/>
    </location>
</feature>
<name>A0ABD5UBW8_9EURY</name>